<gene>
    <name evidence="1" type="ORF">P7K49_009125</name>
</gene>
<accession>A0ABQ9VZS8</accession>
<name>A0ABQ9VZS8_SAGOE</name>
<evidence type="ECO:0000313" key="2">
    <source>
        <dbReference type="Proteomes" id="UP001266305"/>
    </source>
</evidence>
<keyword evidence="2" id="KW-1185">Reference proteome</keyword>
<comment type="caution">
    <text evidence="1">The sequence shown here is derived from an EMBL/GenBank/DDBJ whole genome shotgun (WGS) entry which is preliminary data.</text>
</comment>
<reference evidence="1 2" key="1">
    <citation type="submission" date="2023-05" db="EMBL/GenBank/DDBJ databases">
        <title>B98-5 Cell Line De Novo Hybrid Assembly: An Optical Mapping Approach.</title>
        <authorList>
            <person name="Kananen K."/>
            <person name="Auerbach J.A."/>
            <person name="Kautto E."/>
            <person name="Blachly J.S."/>
        </authorList>
    </citation>
    <scope>NUCLEOTIDE SEQUENCE [LARGE SCALE GENOMIC DNA]</scope>
    <source>
        <strain evidence="1">B95-8</strain>
        <tissue evidence="1">Cell line</tissue>
    </source>
</reference>
<protein>
    <submittedName>
        <fullName evidence="1">Uncharacterized protein</fullName>
    </submittedName>
</protein>
<sequence length="180" mass="19991">MGPPGLLHTRPCARWTREPQKVEWSLPVPWTCSNQARLVNAHARPFWEQPVPRFWGRRALPTCVWAPWSTGHLDDAHWIGSDSWYVVGLNITCGSDRQAASVSQDSWYVVGLNIICGSDRQVASASQDSWYLVGLNIICGSDRQAASASQDSWYVVGLNITCGSDRQAASASQDSWYLVV</sequence>
<evidence type="ECO:0000313" key="1">
    <source>
        <dbReference type="EMBL" id="KAK2114859.1"/>
    </source>
</evidence>
<organism evidence="1 2">
    <name type="scientific">Saguinus oedipus</name>
    <name type="common">Cotton-top tamarin</name>
    <name type="synonym">Oedipomidas oedipus</name>
    <dbReference type="NCBI Taxonomy" id="9490"/>
    <lineage>
        <taxon>Eukaryota</taxon>
        <taxon>Metazoa</taxon>
        <taxon>Chordata</taxon>
        <taxon>Craniata</taxon>
        <taxon>Vertebrata</taxon>
        <taxon>Euteleostomi</taxon>
        <taxon>Mammalia</taxon>
        <taxon>Eutheria</taxon>
        <taxon>Euarchontoglires</taxon>
        <taxon>Primates</taxon>
        <taxon>Haplorrhini</taxon>
        <taxon>Platyrrhini</taxon>
        <taxon>Cebidae</taxon>
        <taxon>Callitrichinae</taxon>
        <taxon>Saguinus</taxon>
    </lineage>
</organism>
<dbReference type="Proteomes" id="UP001266305">
    <property type="component" value="Unassembled WGS sequence"/>
</dbReference>
<proteinExistence type="predicted"/>
<dbReference type="EMBL" id="JASSZA010000004">
    <property type="protein sequence ID" value="KAK2114859.1"/>
    <property type="molecule type" value="Genomic_DNA"/>
</dbReference>